<dbReference type="InterPro" id="IPR017850">
    <property type="entry name" value="Alkaline_phosphatase_core_sf"/>
</dbReference>
<feature type="binding site" evidence="6">
    <location>
        <begin position="160"/>
        <end position="162"/>
    </location>
    <ligand>
        <name>substrate</name>
    </ligand>
</feature>
<evidence type="ECO:0000256" key="4">
    <source>
        <dbReference type="PIRNR" id="PIRNR031924"/>
    </source>
</evidence>
<name>A0A6B3R3J9_9FLAO</name>
<feature type="binding site" evidence="6">
    <location>
        <position position="97"/>
    </location>
    <ligand>
        <name>substrate</name>
    </ligand>
</feature>
<evidence type="ECO:0000256" key="2">
    <source>
        <dbReference type="ARBA" id="ARBA00022723"/>
    </source>
</evidence>
<dbReference type="Pfam" id="PF01663">
    <property type="entry name" value="Phosphodiest"/>
    <property type="match status" value="1"/>
</dbReference>
<dbReference type="InterPro" id="IPR026263">
    <property type="entry name" value="Alkaline_phosphatase_prok"/>
</dbReference>
<dbReference type="Gene3D" id="3.30.1360.150">
    <property type="match status" value="1"/>
</dbReference>
<keyword evidence="2 4" id="KW-0479">Metal-binding</keyword>
<keyword evidence="9" id="KW-1185">Reference proteome</keyword>
<dbReference type="EMBL" id="JAAIKD010000009">
    <property type="protein sequence ID" value="NEV95023.1"/>
    <property type="molecule type" value="Genomic_DNA"/>
</dbReference>
<dbReference type="SUPFAM" id="SSF53649">
    <property type="entry name" value="Alkaline phosphatase-like"/>
    <property type="match status" value="1"/>
</dbReference>
<evidence type="ECO:0000313" key="8">
    <source>
        <dbReference type="EMBL" id="NEV95023.1"/>
    </source>
</evidence>
<dbReference type="PANTHER" id="PTHR10151">
    <property type="entry name" value="ECTONUCLEOTIDE PYROPHOSPHATASE/PHOSPHODIESTERASE"/>
    <property type="match status" value="1"/>
</dbReference>
<feature type="chain" id="PRO_5025369149" evidence="7">
    <location>
        <begin position="20"/>
        <end position="543"/>
    </location>
</feature>
<evidence type="ECO:0000256" key="3">
    <source>
        <dbReference type="ARBA" id="ARBA00022729"/>
    </source>
</evidence>
<accession>A0A6B3R3J9</accession>
<sequence>MKFKITFLFLLLLQVQLFAQEQPGKTKLVVGVVVDQMRYDYLTKFENHYSEDGFKRLQREGFEMKNFHFDYVPTYTGPGHASVYTGTSPMNHGIVANNWYDKVIKESVYCVSDSEVSGLGVDSDNRDGKMSPHRMLTTSFADQNRLHTQFRGKTIGVSIKDRGAILPAGHTANAAYWFVGGDQGHFISSDFYMDELPNWVTKFNASDVAKSYLKVWDTYQDISTYTESGSDLNTYENGFRGKKEAAFPYDLKSLARENGTFSILRPTPYGNDLLLDFAKEAIVGEELGQDEFTDVFTLSFSSTDYVGHNFGVNSKEVQDTYVRLDRNIADLMAFLDRQVGKGNYTLFLTADHGAVHVPQFLKDNQIPAGYFEVDDMREALEAHLSSNFGLENVIESIYNHQIFLDYSKFDTYAEFVAAQNEVKHFLLQYKNIDKAYTRETLENGDFTGTPAELILRGFHQKRSGDIAYVLENAYISYSRKGSTHGSGNNYDTQAPLLMYGNGIKSGKTYNRYHIPDIAPTMSALLGIELPNGATGTVISEVLE</sequence>
<dbReference type="InterPro" id="IPR002591">
    <property type="entry name" value="Phosphodiest/P_Trfase"/>
</dbReference>
<protein>
    <submittedName>
        <fullName evidence="8">Alkaline phosphatase family protein</fullName>
    </submittedName>
</protein>
<dbReference type="RefSeq" id="WP_164005717.1">
    <property type="nucleotide sequence ID" value="NZ_JAAIKD010000009.1"/>
</dbReference>
<evidence type="ECO:0000256" key="1">
    <source>
        <dbReference type="ARBA" id="ARBA00022553"/>
    </source>
</evidence>
<organism evidence="8 9">
    <name type="scientific">Psychroflexus aurantiacus</name>
    <dbReference type="NCBI Taxonomy" id="2709310"/>
    <lineage>
        <taxon>Bacteria</taxon>
        <taxon>Pseudomonadati</taxon>
        <taxon>Bacteroidota</taxon>
        <taxon>Flavobacteriia</taxon>
        <taxon>Flavobacteriales</taxon>
        <taxon>Flavobacteriaceae</taxon>
        <taxon>Psychroflexus</taxon>
    </lineage>
</organism>
<feature type="signal peptide" evidence="7">
    <location>
        <begin position="1"/>
        <end position="19"/>
    </location>
</feature>
<evidence type="ECO:0000256" key="7">
    <source>
        <dbReference type="SAM" id="SignalP"/>
    </source>
</evidence>
<gene>
    <name evidence="8" type="ORF">G3567_12840</name>
</gene>
<keyword evidence="3 7" id="KW-0732">Signal</keyword>
<dbReference type="AlphaFoldDB" id="A0A6B3R3J9"/>
<dbReference type="GO" id="GO:0046872">
    <property type="term" value="F:metal ion binding"/>
    <property type="evidence" value="ECO:0007669"/>
    <property type="project" value="UniProtKB-KW"/>
</dbReference>
<dbReference type="PANTHER" id="PTHR10151:SF120">
    <property type="entry name" value="BIS(5'-ADENOSYL)-TRIPHOSPHATASE"/>
    <property type="match status" value="1"/>
</dbReference>
<evidence type="ECO:0000256" key="5">
    <source>
        <dbReference type="PIRSR" id="PIRSR031924-50"/>
    </source>
</evidence>
<dbReference type="PIRSF" id="PIRSF031924">
    <property type="entry name" value="Pi-irrepressible_AP"/>
    <property type="match status" value="1"/>
</dbReference>
<dbReference type="CDD" id="cd16016">
    <property type="entry name" value="AP-SPAP"/>
    <property type="match status" value="1"/>
</dbReference>
<proteinExistence type="predicted"/>
<dbReference type="GO" id="GO:0004035">
    <property type="term" value="F:alkaline phosphatase activity"/>
    <property type="evidence" value="ECO:0007669"/>
    <property type="project" value="InterPro"/>
</dbReference>
<feature type="active site" description="Phosphothreonine intermediate" evidence="5">
    <location>
        <position position="76"/>
    </location>
</feature>
<dbReference type="Proteomes" id="UP000478505">
    <property type="component" value="Unassembled WGS sequence"/>
</dbReference>
<reference evidence="8 9" key="1">
    <citation type="submission" date="2020-02" db="EMBL/GenBank/DDBJ databases">
        <title>Flavobacteriaceae Psychroflexus bacterium YR1-1, complete genome.</title>
        <authorList>
            <person name="Li Y."/>
            <person name="Wu S."/>
        </authorList>
    </citation>
    <scope>NUCLEOTIDE SEQUENCE [LARGE SCALE GENOMIC DNA]</scope>
    <source>
        <strain evidence="8 9">YR1-1</strain>
    </source>
</reference>
<evidence type="ECO:0000313" key="9">
    <source>
        <dbReference type="Proteomes" id="UP000478505"/>
    </source>
</evidence>
<keyword evidence="1 5" id="KW-0597">Phosphoprotein</keyword>
<comment type="caution">
    <text evidence="8">The sequence shown here is derived from an EMBL/GenBank/DDBJ whole genome shotgun (WGS) entry which is preliminary data.</text>
</comment>
<dbReference type="NCBIfam" id="NF042991">
    <property type="entry name" value="alk_phos_PafA"/>
    <property type="match status" value="1"/>
</dbReference>
<dbReference type="Gene3D" id="3.40.720.10">
    <property type="entry name" value="Alkaline Phosphatase, subunit A"/>
    <property type="match status" value="1"/>
</dbReference>
<evidence type="ECO:0000256" key="6">
    <source>
        <dbReference type="PIRSR" id="PIRSR031924-51"/>
    </source>
</evidence>